<gene>
    <name evidence="3" type="ORF">G3RUM_00561</name>
</gene>
<feature type="transmembrane region" description="Helical" evidence="1">
    <location>
        <begin position="12"/>
        <end position="35"/>
    </location>
</feature>
<dbReference type="InterPro" id="IPR035940">
    <property type="entry name" value="CAP_sf"/>
</dbReference>
<dbReference type="SUPFAM" id="SSF55797">
    <property type="entry name" value="PR-1-like"/>
    <property type="match status" value="1"/>
</dbReference>
<evidence type="ECO:0000313" key="4">
    <source>
        <dbReference type="Proteomes" id="UP001191019"/>
    </source>
</evidence>
<name>A0ABY0FKY6_9BACT</name>
<protein>
    <recommendedName>
        <fullName evidence="2">SCP domain-containing protein</fullName>
    </recommendedName>
</protein>
<dbReference type="CDD" id="cd05379">
    <property type="entry name" value="CAP_bacterial"/>
    <property type="match status" value="1"/>
</dbReference>
<dbReference type="InterPro" id="IPR014044">
    <property type="entry name" value="CAP_dom"/>
</dbReference>
<dbReference type="PANTHER" id="PTHR31157">
    <property type="entry name" value="SCP DOMAIN-CONTAINING PROTEIN"/>
    <property type="match status" value="1"/>
</dbReference>
<dbReference type="PANTHER" id="PTHR31157:SF1">
    <property type="entry name" value="SCP DOMAIN-CONTAINING PROTEIN"/>
    <property type="match status" value="1"/>
</dbReference>
<dbReference type="Gene3D" id="3.40.33.10">
    <property type="entry name" value="CAP"/>
    <property type="match status" value="1"/>
</dbReference>
<evidence type="ECO:0000313" key="3">
    <source>
        <dbReference type="EMBL" id="RYC74407.1"/>
    </source>
</evidence>
<keyword evidence="1" id="KW-1133">Transmembrane helix</keyword>
<dbReference type="Pfam" id="PF00188">
    <property type="entry name" value="CAP"/>
    <property type="match status" value="1"/>
</dbReference>
<keyword evidence="4" id="KW-1185">Reference proteome</keyword>
<sequence>MENKKPLRSRTTILLSINAAAILIAGVLIASAIWFNGGMTFRAVDERSDIVADATSEMELLESVSDSDAEVITTIIGNDDYVSTTSHEFDNSAVPDGKLWNEKTITIYATPDTDICVGGGLSNLGEMYWQTSDTSVIGGFYDSARTWLGYSNDTCRYPVINGTGTTTITAGTYDGLRKDSITVTVIDPPVEQWEHEVLTLVNKIRIKNNLRQLAWGDTCSYAADIRANETMVLYAHTRPDGSSWSTVCPAPESGGISGENLAIGNAAVSPATVVALWMGSESHRANILNPEYTKLSVGFVFDPSSTYRTYWSQFFSTY</sequence>
<keyword evidence="1" id="KW-0472">Membrane</keyword>
<comment type="caution">
    <text evidence="3">The sequence shown here is derived from an EMBL/GenBank/DDBJ whole genome shotgun (WGS) entry which is preliminary data.</text>
</comment>
<dbReference type="Proteomes" id="UP001191019">
    <property type="component" value="Unassembled WGS sequence"/>
</dbReference>
<reference evidence="3 4" key="2">
    <citation type="journal article" date="2020" name="Cell Rep.">
        <title>Acquisition and Adaptation of Ultra-small Parasitic Reduced Genome Bacteria to Mammalian Hosts.</title>
        <authorList>
            <person name="McLean J.S."/>
            <person name="Bor B."/>
            <person name="Kerns K.A."/>
            <person name="Liu Q."/>
            <person name="To T.T."/>
            <person name="Solden L."/>
            <person name="Hendrickson E.L."/>
            <person name="Wrighton K."/>
            <person name="Shi W."/>
            <person name="He X."/>
        </authorList>
    </citation>
    <scope>NUCLEOTIDE SEQUENCE [LARGE SCALE GENOMIC DNA]</scope>
    <source>
        <strain evidence="3 4">TM7_G3_2_Rum_HOT_351B</strain>
    </source>
</reference>
<keyword evidence="1" id="KW-0812">Transmembrane</keyword>
<organism evidence="3 4">
    <name type="scientific">Candidatus Nanosyncoccus alces</name>
    <dbReference type="NCBI Taxonomy" id="2171997"/>
    <lineage>
        <taxon>Bacteria</taxon>
        <taxon>Candidatus Saccharimonadota</taxon>
        <taxon>Candidatus Nanosyncoccalia</taxon>
        <taxon>Candidatus Nanosyncoccales</taxon>
        <taxon>Candidatus Nanosyncoccaceae</taxon>
        <taxon>Candidatus Nanosyncoccus</taxon>
    </lineage>
</organism>
<dbReference type="RefSeq" id="WP_129735163.1">
    <property type="nucleotide sequence ID" value="NZ_PRLM01000006.1"/>
</dbReference>
<feature type="domain" description="SCP" evidence="2">
    <location>
        <begin position="198"/>
        <end position="313"/>
    </location>
</feature>
<proteinExistence type="predicted"/>
<evidence type="ECO:0000259" key="2">
    <source>
        <dbReference type="Pfam" id="PF00188"/>
    </source>
</evidence>
<evidence type="ECO:0000256" key="1">
    <source>
        <dbReference type="SAM" id="Phobius"/>
    </source>
</evidence>
<reference evidence="3 4" key="1">
    <citation type="journal article" date="2018" name="bioRxiv">
        <title>Evidence of independent acquisition and adaption of ultra-small bacteria to human hosts across the highly diverse yet reduced genomes of the phylum Saccharibacteria.</title>
        <authorList>
            <person name="McLean J.S."/>
            <person name="Bor B."/>
            <person name="To T.T."/>
            <person name="Liu Q."/>
            <person name="Kearns K.A."/>
            <person name="Solden L.M."/>
            <person name="Wrighton K.C."/>
            <person name="He X."/>
            <person name="Shi W."/>
        </authorList>
    </citation>
    <scope>NUCLEOTIDE SEQUENCE [LARGE SCALE GENOMIC DNA]</scope>
    <source>
        <strain evidence="3 4">TM7_G3_2_Rum_HOT_351B</strain>
    </source>
</reference>
<dbReference type="EMBL" id="PRLM01000006">
    <property type="protein sequence ID" value="RYC74407.1"/>
    <property type="molecule type" value="Genomic_DNA"/>
</dbReference>
<accession>A0ABY0FKY6</accession>